<proteinExistence type="predicted"/>
<dbReference type="EMBL" id="JABMCI010000063">
    <property type="protein sequence ID" value="NUU17585.1"/>
    <property type="molecule type" value="Genomic_DNA"/>
</dbReference>
<dbReference type="AlphaFoldDB" id="A0A7Y6A0V2"/>
<evidence type="ECO:0000313" key="1">
    <source>
        <dbReference type="EMBL" id="NUU17585.1"/>
    </source>
</evidence>
<name>A0A7Y6A0V2_9CELL</name>
<dbReference type="Proteomes" id="UP000565724">
    <property type="component" value="Unassembled WGS sequence"/>
</dbReference>
<sequence>MIAAGSSVNDVATALLTRLHPELAAGGTPAEALHAAAGVGPRTSFAVHGAGWGGARAGPRSLPRADAGIDTCRYRRPSM</sequence>
<gene>
    <name evidence="1" type="ORF">HP550_10010</name>
</gene>
<keyword evidence="2" id="KW-1185">Reference proteome</keyword>
<reference evidence="1 2" key="1">
    <citation type="submission" date="2020-05" db="EMBL/GenBank/DDBJ databases">
        <title>Genome Sequencing of Type Strains.</title>
        <authorList>
            <person name="Lemaire J.F."/>
            <person name="Inderbitzin P."/>
            <person name="Gregorio O.A."/>
            <person name="Collins S.B."/>
            <person name="Wespe N."/>
            <person name="Knight-Connoni V."/>
        </authorList>
    </citation>
    <scope>NUCLEOTIDE SEQUENCE [LARGE SCALE GENOMIC DNA]</scope>
    <source>
        <strain evidence="1 2">ATCC 25174</strain>
    </source>
</reference>
<comment type="caution">
    <text evidence="1">The sequence shown here is derived from an EMBL/GenBank/DDBJ whole genome shotgun (WGS) entry which is preliminary data.</text>
</comment>
<accession>A0A7Y6A0V2</accession>
<organism evidence="1 2">
    <name type="scientific">Cellulomonas humilata</name>
    <dbReference type="NCBI Taxonomy" id="144055"/>
    <lineage>
        <taxon>Bacteria</taxon>
        <taxon>Bacillati</taxon>
        <taxon>Actinomycetota</taxon>
        <taxon>Actinomycetes</taxon>
        <taxon>Micrococcales</taxon>
        <taxon>Cellulomonadaceae</taxon>
        <taxon>Cellulomonas</taxon>
    </lineage>
</organism>
<protein>
    <submittedName>
        <fullName evidence="1">Uncharacterized protein</fullName>
    </submittedName>
</protein>
<evidence type="ECO:0000313" key="2">
    <source>
        <dbReference type="Proteomes" id="UP000565724"/>
    </source>
</evidence>